<feature type="domain" description="Calcineurin-like phosphoesterase" evidence="5">
    <location>
        <begin position="63"/>
        <end position="249"/>
    </location>
</feature>
<dbReference type="PANTHER" id="PTHR42988">
    <property type="entry name" value="PHOSPHOHYDROLASE"/>
    <property type="match status" value="1"/>
</dbReference>
<dbReference type="OrthoDB" id="359158at2"/>
<evidence type="ECO:0000256" key="1">
    <source>
        <dbReference type="ARBA" id="ARBA00022723"/>
    </source>
</evidence>
<sequence>MKRKTFFPPLFLFPLFIIPSACKYYSYGLEEFFYRENTLDKRIDTLTELNETQIPQNLPDEYTVLVITDIHFGGENREKNGARKDGTFLKKIQALSESEKPEFCICLGDVAEHGLDSEFRDFANDIVKPLEDMGIKTYNVIGNHDLYNSGWPSFKKHLNPGTSFYHFKTQNFSWYFLDSASCSLGNSQLTKLRRKMKEDDAPKLVFMHVPLYADGLFYFTMQNSAERNQIISVFNKNNVKAVIDGHTHIQSVSNLGNFDEYTMAGYLEKRAYTLLRINERNATVKCAYYLYD</sequence>
<keyword evidence="2" id="KW-0378">Hydrolase</keyword>
<organism evidence="6 7">
    <name type="scientific">Treponema porcinum</name>
    <dbReference type="NCBI Taxonomy" id="261392"/>
    <lineage>
        <taxon>Bacteria</taxon>
        <taxon>Pseudomonadati</taxon>
        <taxon>Spirochaetota</taxon>
        <taxon>Spirochaetia</taxon>
        <taxon>Spirochaetales</taxon>
        <taxon>Treponemataceae</taxon>
        <taxon>Treponema</taxon>
    </lineage>
</organism>
<evidence type="ECO:0000256" key="2">
    <source>
        <dbReference type="ARBA" id="ARBA00022801"/>
    </source>
</evidence>
<dbReference type="GO" id="GO:0016787">
    <property type="term" value="F:hydrolase activity"/>
    <property type="evidence" value="ECO:0007669"/>
    <property type="project" value="UniProtKB-KW"/>
</dbReference>
<evidence type="ECO:0000313" key="7">
    <source>
        <dbReference type="Proteomes" id="UP000190423"/>
    </source>
</evidence>
<keyword evidence="7" id="KW-1185">Reference proteome</keyword>
<dbReference type="InterPro" id="IPR029052">
    <property type="entry name" value="Metallo-depent_PP-like"/>
</dbReference>
<gene>
    <name evidence="6" type="ORF">SAMN02745149_01507</name>
</gene>
<dbReference type="Pfam" id="PF00149">
    <property type="entry name" value="Metallophos"/>
    <property type="match status" value="1"/>
</dbReference>
<dbReference type="GeneID" id="78316797"/>
<evidence type="ECO:0000256" key="3">
    <source>
        <dbReference type="ARBA" id="ARBA00023004"/>
    </source>
</evidence>
<dbReference type="Gene3D" id="3.60.21.10">
    <property type="match status" value="1"/>
</dbReference>
<dbReference type="EMBL" id="FUWG01000010">
    <property type="protein sequence ID" value="SJZ50789.1"/>
    <property type="molecule type" value="Genomic_DNA"/>
</dbReference>
<dbReference type="AlphaFoldDB" id="A0A1T4L7W4"/>
<dbReference type="RefSeq" id="WP_078933413.1">
    <property type="nucleotide sequence ID" value="NZ_FUWG01000010.1"/>
</dbReference>
<evidence type="ECO:0000256" key="4">
    <source>
        <dbReference type="ARBA" id="ARBA00025742"/>
    </source>
</evidence>
<protein>
    <submittedName>
        <fullName evidence="6">Calcineurin-like phosphoesterase</fullName>
    </submittedName>
</protein>
<name>A0A1T4L7W4_TREPO</name>
<reference evidence="6 7" key="1">
    <citation type="submission" date="2017-02" db="EMBL/GenBank/DDBJ databases">
        <authorList>
            <person name="Peterson S.W."/>
        </authorList>
    </citation>
    <scope>NUCLEOTIDE SEQUENCE [LARGE SCALE GENOMIC DNA]</scope>
    <source>
        <strain evidence="6 7">ATCC BAA-908</strain>
    </source>
</reference>
<accession>A0A1T4L7W4</accession>
<keyword evidence="1" id="KW-0479">Metal-binding</keyword>
<dbReference type="InterPro" id="IPR050884">
    <property type="entry name" value="CNP_phosphodiesterase-III"/>
</dbReference>
<dbReference type="SUPFAM" id="SSF56300">
    <property type="entry name" value="Metallo-dependent phosphatases"/>
    <property type="match status" value="1"/>
</dbReference>
<dbReference type="STRING" id="261392.SAMN02745149_01507"/>
<dbReference type="PANTHER" id="PTHR42988:SF2">
    <property type="entry name" value="CYCLIC NUCLEOTIDE PHOSPHODIESTERASE CBUA0032-RELATED"/>
    <property type="match status" value="1"/>
</dbReference>
<keyword evidence="3" id="KW-0408">Iron</keyword>
<dbReference type="InterPro" id="IPR004843">
    <property type="entry name" value="Calcineurin-like_PHP"/>
</dbReference>
<evidence type="ECO:0000313" key="6">
    <source>
        <dbReference type="EMBL" id="SJZ50789.1"/>
    </source>
</evidence>
<comment type="similarity">
    <text evidence="4">Belongs to the cyclic nucleotide phosphodiesterase class-III family.</text>
</comment>
<dbReference type="GO" id="GO:0046872">
    <property type="term" value="F:metal ion binding"/>
    <property type="evidence" value="ECO:0007669"/>
    <property type="project" value="UniProtKB-KW"/>
</dbReference>
<evidence type="ECO:0000259" key="5">
    <source>
        <dbReference type="Pfam" id="PF00149"/>
    </source>
</evidence>
<proteinExistence type="inferred from homology"/>
<dbReference type="Proteomes" id="UP000190423">
    <property type="component" value="Unassembled WGS sequence"/>
</dbReference>